<keyword evidence="3" id="KW-1185">Reference proteome</keyword>
<comment type="caution">
    <text evidence="2">The sequence shown here is derived from an EMBL/GenBank/DDBJ whole genome shotgun (WGS) entry which is preliminary data.</text>
</comment>
<evidence type="ECO:0000313" key="3">
    <source>
        <dbReference type="Proteomes" id="UP000588111"/>
    </source>
</evidence>
<evidence type="ECO:0000313" key="2">
    <source>
        <dbReference type="EMBL" id="MBB3106537.1"/>
    </source>
</evidence>
<dbReference type="RefSeq" id="WP_183619414.1">
    <property type="nucleotide sequence ID" value="NZ_CAJHAH010000001.1"/>
</dbReference>
<reference evidence="2 3" key="1">
    <citation type="submission" date="2020-08" db="EMBL/GenBank/DDBJ databases">
        <title>Genomic Encyclopedia of Type Strains, Phase III (KMG-III): the genomes of soil and plant-associated and newly described type strains.</title>
        <authorList>
            <person name="Whitman W."/>
        </authorList>
    </citation>
    <scope>NUCLEOTIDE SEQUENCE [LARGE SCALE GENOMIC DNA]</scope>
    <source>
        <strain evidence="2 3">CECT 5885</strain>
    </source>
</reference>
<accession>A0A839TAV8</accession>
<dbReference type="Proteomes" id="UP000588111">
    <property type="component" value="Unassembled WGS sequence"/>
</dbReference>
<organism evidence="2 3">
    <name type="scientific">Psychrobacter luti</name>
    <dbReference type="NCBI Taxonomy" id="198481"/>
    <lineage>
        <taxon>Bacteria</taxon>
        <taxon>Pseudomonadati</taxon>
        <taxon>Pseudomonadota</taxon>
        <taxon>Gammaproteobacteria</taxon>
        <taxon>Moraxellales</taxon>
        <taxon>Moraxellaceae</taxon>
        <taxon>Psychrobacter</taxon>
    </lineage>
</organism>
<sequence>MTDSAKHMDMDAQERKIKEQAEDINPSENTSPDSLAEATTAPLDDDALGGTATQDDVKK</sequence>
<evidence type="ECO:0000256" key="1">
    <source>
        <dbReference type="SAM" id="MobiDB-lite"/>
    </source>
</evidence>
<name>A0A839TAV8_9GAMM</name>
<proteinExistence type="predicted"/>
<dbReference type="EMBL" id="JACHXL010000002">
    <property type="protein sequence ID" value="MBB3106537.1"/>
    <property type="molecule type" value="Genomic_DNA"/>
</dbReference>
<feature type="compositionally biased region" description="Basic and acidic residues" evidence="1">
    <location>
        <begin position="1"/>
        <end position="21"/>
    </location>
</feature>
<protein>
    <submittedName>
        <fullName evidence="2">Uncharacterized protein</fullName>
    </submittedName>
</protein>
<feature type="region of interest" description="Disordered" evidence="1">
    <location>
        <begin position="1"/>
        <end position="59"/>
    </location>
</feature>
<gene>
    <name evidence="2" type="ORF">FHS24_001038</name>
</gene>
<dbReference type="AlphaFoldDB" id="A0A839TAV8"/>